<comment type="subcellular location">
    <subcellularLocation>
        <location evidence="1">Lipid droplet</location>
    </subcellularLocation>
</comment>
<dbReference type="Proteomes" id="UP001258017">
    <property type="component" value="Unassembled WGS sequence"/>
</dbReference>
<evidence type="ECO:0000313" key="7">
    <source>
        <dbReference type="Proteomes" id="UP001258017"/>
    </source>
</evidence>
<proteinExistence type="inferred from homology"/>
<reference evidence="6" key="1">
    <citation type="submission" date="2021-08" db="EMBL/GenBank/DDBJ databases">
        <authorList>
            <person name="Misof B."/>
            <person name="Oliver O."/>
            <person name="Podsiadlowski L."/>
            <person name="Donath A."/>
            <person name="Peters R."/>
            <person name="Mayer C."/>
            <person name="Rust J."/>
            <person name="Gunkel S."/>
            <person name="Lesny P."/>
            <person name="Martin S."/>
            <person name="Oeyen J.P."/>
            <person name="Petersen M."/>
            <person name="Panagiotis P."/>
            <person name="Wilbrandt J."/>
            <person name="Tanja T."/>
        </authorList>
    </citation>
    <scope>NUCLEOTIDE SEQUENCE</scope>
    <source>
        <strain evidence="6">GBR_01_08_01A</strain>
        <tissue evidence="6">Thorax + abdomen</tissue>
    </source>
</reference>
<dbReference type="PANTHER" id="PTHR14024">
    <property type="entry name" value="PERILIPIN"/>
    <property type="match status" value="1"/>
</dbReference>
<keyword evidence="4" id="KW-0863">Zinc-finger</keyword>
<comment type="similarity">
    <text evidence="2">Belongs to the perilipin family.</text>
</comment>
<dbReference type="GO" id="GO:0005811">
    <property type="term" value="C:lipid droplet"/>
    <property type="evidence" value="ECO:0007669"/>
    <property type="project" value="UniProtKB-SubCell"/>
</dbReference>
<keyword evidence="4" id="KW-0862">Zinc</keyword>
<dbReference type="GO" id="GO:0019915">
    <property type="term" value="P:lipid storage"/>
    <property type="evidence" value="ECO:0007669"/>
    <property type="project" value="TreeGrafter"/>
</dbReference>
<dbReference type="AlphaFoldDB" id="A0AAD9VW48"/>
<evidence type="ECO:0000256" key="3">
    <source>
        <dbReference type="ARBA" id="ARBA00022677"/>
    </source>
</evidence>
<sequence>MVENLVNIVIEKSLPFARLIEKPIYTLDKSLCQGLDFVEVKMPIIKEEPKEILNKTKSIVSNRLWPAVKTFSNLKQETKQKVRIMTLLTYYKVHYLRSYSWQQADRVMSTETGISILRTVDSTTDRVELILDKYLPASQEEIEEDTEEVCSERDKLHHTMERLIYPDTTQTNNSNKMPVLCNICDKIFVRQSSHNRHIREVHQAIPKPVSYSKDAVWLCLGWMSASFFRRQKSNPDTTHKEASCLMRLWLQKLHKSFNKFNNRAVK</sequence>
<evidence type="ECO:0000259" key="5">
    <source>
        <dbReference type="PROSITE" id="PS50157"/>
    </source>
</evidence>
<protein>
    <recommendedName>
        <fullName evidence="5">C2H2-type domain-containing protein</fullName>
    </recommendedName>
</protein>
<dbReference type="InterPro" id="IPR036236">
    <property type="entry name" value="Znf_C2H2_sf"/>
</dbReference>
<comment type="caution">
    <text evidence="6">The sequence shown here is derived from an EMBL/GenBank/DDBJ whole genome shotgun (WGS) entry which is preliminary data.</text>
</comment>
<dbReference type="InterPro" id="IPR004279">
    <property type="entry name" value="Perilipin"/>
</dbReference>
<keyword evidence="7" id="KW-1185">Reference proteome</keyword>
<dbReference type="InterPro" id="IPR013087">
    <property type="entry name" value="Znf_C2H2_type"/>
</dbReference>
<dbReference type="GO" id="GO:0005829">
    <property type="term" value="C:cytosol"/>
    <property type="evidence" value="ECO:0007669"/>
    <property type="project" value="TreeGrafter"/>
</dbReference>
<dbReference type="SUPFAM" id="SSF57667">
    <property type="entry name" value="beta-beta-alpha zinc fingers"/>
    <property type="match status" value="1"/>
</dbReference>
<dbReference type="Gene3D" id="3.30.160.60">
    <property type="entry name" value="Classic Zinc Finger"/>
    <property type="match status" value="1"/>
</dbReference>
<dbReference type="Pfam" id="PF03036">
    <property type="entry name" value="Perilipin"/>
    <property type="match status" value="1"/>
</dbReference>
<feature type="domain" description="C2H2-type" evidence="5">
    <location>
        <begin position="179"/>
        <end position="202"/>
    </location>
</feature>
<dbReference type="PROSITE" id="PS00028">
    <property type="entry name" value="ZINC_FINGER_C2H2_1"/>
    <property type="match status" value="1"/>
</dbReference>
<dbReference type="PANTHER" id="PTHR14024:SF53">
    <property type="entry name" value="LIPID STORAGE DROPLETS SURFACE-BINDING PROTEIN 2"/>
    <property type="match status" value="1"/>
</dbReference>
<dbReference type="PROSITE" id="PS50157">
    <property type="entry name" value="ZINC_FINGER_C2H2_2"/>
    <property type="match status" value="1"/>
</dbReference>
<reference evidence="6" key="2">
    <citation type="journal article" date="2023" name="Commun. Biol.">
        <title>Intrasexual cuticular hydrocarbon dimorphism in a wasp sheds light on hydrocarbon biosynthesis genes in Hymenoptera.</title>
        <authorList>
            <person name="Moris V.C."/>
            <person name="Podsiadlowski L."/>
            <person name="Martin S."/>
            <person name="Oeyen J.P."/>
            <person name="Donath A."/>
            <person name="Petersen M."/>
            <person name="Wilbrandt J."/>
            <person name="Misof B."/>
            <person name="Liedtke D."/>
            <person name="Thamm M."/>
            <person name="Scheiner R."/>
            <person name="Schmitt T."/>
            <person name="Niehuis O."/>
        </authorList>
    </citation>
    <scope>NUCLEOTIDE SEQUENCE</scope>
    <source>
        <strain evidence="6">GBR_01_08_01A</strain>
    </source>
</reference>
<evidence type="ECO:0000256" key="1">
    <source>
        <dbReference type="ARBA" id="ARBA00004502"/>
    </source>
</evidence>
<keyword evidence="3" id="KW-0551">Lipid droplet</keyword>
<dbReference type="EMBL" id="JAIFRP010000006">
    <property type="protein sequence ID" value="KAK2588155.1"/>
    <property type="molecule type" value="Genomic_DNA"/>
</dbReference>
<keyword evidence="4" id="KW-0479">Metal-binding</keyword>
<accession>A0AAD9VW48</accession>
<name>A0AAD9VW48_9HYME</name>
<evidence type="ECO:0000256" key="4">
    <source>
        <dbReference type="PROSITE-ProRule" id="PRU00042"/>
    </source>
</evidence>
<evidence type="ECO:0000313" key="6">
    <source>
        <dbReference type="EMBL" id="KAK2588155.1"/>
    </source>
</evidence>
<organism evidence="6 7">
    <name type="scientific">Odynerus spinipes</name>
    <dbReference type="NCBI Taxonomy" id="1348599"/>
    <lineage>
        <taxon>Eukaryota</taxon>
        <taxon>Metazoa</taxon>
        <taxon>Ecdysozoa</taxon>
        <taxon>Arthropoda</taxon>
        <taxon>Hexapoda</taxon>
        <taxon>Insecta</taxon>
        <taxon>Pterygota</taxon>
        <taxon>Neoptera</taxon>
        <taxon>Endopterygota</taxon>
        <taxon>Hymenoptera</taxon>
        <taxon>Apocrita</taxon>
        <taxon>Aculeata</taxon>
        <taxon>Vespoidea</taxon>
        <taxon>Vespidae</taxon>
        <taxon>Eumeninae</taxon>
        <taxon>Odynerus</taxon>
    </lineage>
</organism>
<dbReference type="GO" id="GO:0008270">
    <property type="term" value="F:zinc ion binding"/>
    <property type="evidence" value="ECO:0007669"/>
    <property type="project" value="UniProtKB-KW"/>
</dbReference>
<dbReference type="GO" id="GO:0010890">
    <property type="term" value="P:positive regulation of triglyceride storage"/>
    <property type="evidence" value="ECO:0007669"/>
    <property type="project" value="TreeGrafter"/>
</dbReference>
<evidence type="ECO:0000256" key="2">
    <source>
        <dbReference type="ARBA" id="ARBA00006311"/>
    </source>
</evidence>
<gene>
    <name evidence="6" type="ORF">KPH14_004205</name>
</gene>